<keyword evidence="2" id="KW-1185">Reference proteome</keyword>
<sequence length="114" mass="12565">MPRPQLSPYAPGSNEHEAWVHEKADELVKLSWNEDSDSLKRILAELENPEQEIRKAALQAAANFGSRDAIPYLESLVASSTDAEEKIALIQTAEQLKMPAASEYFAQKKAAAAK</sequence>
<dbReference type="SUPFAM" id="SSF48371">
    <property type="entry name" value="ARM repeat"/>
    <property type="match status" value="1"/>
</dbReference>
<evidence type="ECO:0000313" key="2">
    <source>
        <dbReference type="Proteomes" id="UP001371305"/>
    </source>
</evidence>
<protein>
    <submittedName>
        <fullName evidence="1">HEAT repeat domain-containing protein</fullName>
    </submittedName>
</protein>
<dbReference type="InterPro" id="IPR016024">
    <property type="entry name" value="ARM-type_fold"/>
</dbReference>
<name>A0ABU9AZY0_9BACT</name>
<dbReference type="EMBL" id="JBBUKT010000009">
    <property type="protein sequence ID" value="MEK7952955.1"/>
    <property type="molecule type" value="Genomic_DNA"/>
</dbReference>
<dbReference type="Gene3D" id="1.25.10.10">
    <property type="entry name" value="Leucine-rich Repeat Variant"/>
    <property type="match status" value="1"/>
</dbReference>
<dbReference type="InterPro" id="IPR011989">
    <property type="entry name" value="ARM-like"/>
</dbReference>
<evidence type="ECO:0000313" key="1">
    <source>
        <dbReference type="EMBL" id="MEK7952955.1"/>
    </source>
</evidence>
<dbReference type="RefSeq" id="WP_341406715.1">
    <property type="nucleotide sequence ID" value="NZ_JBBUKT010000009.1"/>
</dbReference>
<dbReference type="Proteomes" id="UP001371305">
    <property type="component" value="Unassembled WGS sequence"/>
</dbReference>
<gene>
    <name evidence="1" type="ORF">WKV53_20750</name>
</gene>
<dbReference type="Pfam" id="PF13646">
    <property type="entry name" value="HEAT_2"/>
    <property type="match status" value="1"/>
</dbReference>
<reference evidence="1 2" key="1">
    <citation type="submission" date="2024-04" db="EMBL/GenBank/DDBJ databases">
        <title>Luteolibacter sp. isolated from soil.</title>
        <authorList>
            <person name="An J."/>
        </authorList>
    </citation>
    <scope>NUCLEOTIDE SEQUENCE [LARGE SCALE GENOMIC DNA]</scope>
    <source>
        <strain evidence="1 2">Y139</strain>
    </source>
</reference>
<proteinExistence type="predicted"/>
<accession>A0ABU9AZY0</accession>
<comment type="caution">
    <text evidence="1">The sequence shown here is derived from an EMBL/GenBank/DDBJ whole genome shotgun (WGS) entry which is preliminary data.</text>
</comment>
<organism evidence="1 2">
    <name type="scientific">Luteolibacter soli</name>
    <dbReference type="NCBI Taxonomy" id="3135280"/>
    <lineage>
        <taxon>Bacteria</taxon>
        <taxon>Pseudomonadati</taxon>
        <taxon>Verrucomicrobiota</taxon>
        <taxon>Verrucomicrobiia</taxon>
        <taxon>Verrucomicrobiales</taxon>
        <taxon>Verrucomicrobiaceae</taxon>
        <taxon>Luteolibacter</taxon>
    </lineage>
</organism>